<name>A0ABR7L8D4_9PSEU</name>
<sequence length="150" mass="16580">MTFQFHAIPAAVLTEVRSQPTQPWTAGGGEPLRCCLRDATAGEELILFNYEPPLPSDSPYREKGAVFAHPADCGGPAATDRYPSDWLGRPQVLRAYDRRGWIHPSTTVHDGQDPEGEIARQLADPKVAWVHSRNIAYGCYMFTVTRAAGR</sequence>
<dbReference type="Pfam" id="PF06718">
    <property type="entry name" value="DUF1203"/>
    <property type="match status" value="1"/>
</dbReference>
<reference evidence="1 2" key="1">
    <citation type="submission" date="2020-06" db="EMBL/GenBank/DDBJ databases">
        <title>Actinokineospora xiongansis sp. nov., isolated from soil of Baiyangdian.</title>
        <authorList>
            <person name="Zhang X."/>
        </authorList>
    </citation>
    <scope>NUCLEOTIDE SEQUENCE [LARGE SCALE GENOMIC DNA]</scope>
    <source>
        <strain evidence="1 2">HBU206404</strain>
    </source>
</reference>
<gene>
    <name evidence="1" type="ORF">GPZ80_16775</name>
</gene>
<accession>A0ABR7L8D4</accession>
<keyword evidence="2" id="KW-1185">Reference proteome</keyword>
<organism evidence="1 2">
    <name type="scientific">Actinokineospora xionganensis</name>
    <dbReference type="NCBI Taxonomy" id="2684470"/>
    <lineage>
        <taxon>Bacteria</taxon>
        <taxon>Bacillati</taxon>
        <taxon>Actinomycetota</taxon>
        <taxon>Actinomycetes</taxon>
        <taxon>Pseudonocardiales</taxon>
        <taxon>Pseudonocardiaceae</taxon>
        <taxon>Actinokineospora</taxon>
    </lineage>
</organism>
<protein>
    <submittedName>
        <fullName evidence="1">DUF1203 domain-containing protein</fullName>
    </submittedName>
</protein>
<comment type="caution">
    <text evidence="1">The sequence shown here is derived from an EMBL/GenBank/DDBJ whole genome shotgun (WGS) entry which is preliminary data.</text>
</comment>
<evidence type="ECO:0000313" key="2">
    <source>
        <dbReference type="Proteomes" id="UP000734823"/>
    </source>
</evidence>
<proteinExistence type="predicted"/>
<dbReference type="Proteomes" id="UP000734823">
    <property type="component" value="Unassembled WGS sequence"/>
</dbReference>
<dbReference type="PIRSF" id="PIRSF034110">
    <property type="entry name" value="DUF1203"/>
    <property type="match status" value="1"/>
</dbReference>
<dbReference type="EMBL" id="JABVED010000009">
    <property type="protein sequence ID" value="MBC6448827.1"/>
    <property type="molecule type" value="Genomic_DNA"/>
</dbReference>
<dbReference type="InterPro" id="IPR009593">
    <property type="entry name" value="DUF1203"/>
</dbReference>
<evidence type="ECO:0000313" key="1">
    <source>
        <dbReference type="EMBL" id="MBC6448827.1"/>
    </source>
</evidence>
<dbReference type="RefSeq" id="WP_187221317.1">
    <property type="nucleotide sequence ID" value="NZ_JABVED010000009.1"/>
</dbReference>